<dbReference type="PANTHER" id="PTHR21666:SF289">
    <property type="entry name" value="L-ALA--D-GLU ENDOPEPTIDASE"/>
    <property type="match status" value="1"/>
</dbReference>
<keyword evidence="1" id="KW-0732">Signal</keyword>
<dbReference type="GO" id="GO:0004222">
    <property type="term" value="F:metalloendopeptidase activity"/>
    <property type="evidence" value="ECO:0007669"/>
    <property type="project" value="TreeGrafter"/>
</dbReference>
<keyword evidence="2" id="KW-1133">Transmembrane helix</keyword>
<dbReference type="InterPro" id="IPR016047">
    <property type="entry name" value="M23ase_b-sheet_dom"/>
</dbReference>
<dbReference type="Proteomes" id="UP000284676">
    <property type="component" value="Unassembled WGS sequence"/>
</dbReference>
<dbReference type="Pfam" id="PF01476">
    <property type="entry name" value="LysM"/>
    <property type="match status" value="2"/>
</dbReference>
<evidence type="ECO:0000256" key="1">
    <source>
        <dbReference type="ARBA" id="ARBA00022729"/>
    </source>
</evidence>
<dbReference type="InterPro" id="IPR050570">
    <property type="entry name" value="Cell_wall_metabolism_enzyme"/>
</dbReference>
<evidence type="ECO:0000256" key="2">
    <source>
        <dbReference type="SAM" id="Phobius"/>
    </source>
</evidence>
<gene>
    <name evidence="4" type="ORF">DW663_01630</name>
</gene>
<feature type="domain" description="LysM" evidence="3">
    <location>
        <begin position="88"/>
        <end position="132"/>
    </location>
</feature>
<comment type="caution">
    <text evidence="4">The sequence shown here is derived from an EMBL/GenBank/DDBJ whole genome shotgun (WGS) entry which is preliminary data.</text>
</comment>
<keyword evidence="2" id="KW-0812">Transmembrane</keyword>
<evidence type="ECO:0000259" key="3">
    <source>
        <dbReference type="PROSITE" id="PS51782"/>
    </source>
</evidence>
<dbReference type="InterPro" id="IPR018392">
    <property type="entry name" value="LysM"/>
</dbReference>
<dbReference type="PANTHER" id="PTHR21666">
    <property type="entry name" value="PEPTIDASE-RELATED"/>
    <property type="match status" value="1"/>
</dbReference>
<dbReference type="CDD" id="cd00118">
    <property type="entry name" value="LysM"/>
    <property type="match status" value="2"/>
</dbReference>
<dbReference type="SMART" id="SM00257">
    <property type="entry name" value="LysM"/>
    <property type="match status" value="2"/>
</dbReference>
<reference evidence="4 5" key="1">
    <citation type="submission" date="2018-08" db="EMBL/GenBank/DDBJ databases">
        <title>A genome reference for cultivated species of the human gut microbiota.</title>
        <authorList>
            <person name="Zou Y."/>
            <person name="Xue W."/>
            <person name="Luo G."/>
        </authorList>
    </citation>
    <scope>NUCLEOTIDE SEQUENCE [LARGE SCALE GENOMIC DNA]</scope>
    <source>
        <strain evidence="4 5">AM25-1</strain>
    </source>
</reference>
<feature type="transmembrane region" description="Helical" evidence="2">
    <location>
        <begin position="7"/>
        <end position="25"/>
    </location>
</feature>
<accession>A0A414Q077</accession>
<dbReference type="InterPro" id="IPR011055">
    <property type="entry name" value="Dup_hybrid_motif"/>
</dbReference>
<dbReference type="GeneID" id="62762771"/>
<feature type="domain" description="LysM" evidence="3">
    <location>
        <begin position="138"/>
        <end position="181"/>
    </location>
</feature>
<dbReference type="EMBL" id="QRHL01000002">
    <property type="protein sequence ID" value="RHF74191.1"/>
    <property type="molecule type" value="Genomic_DNA"/>
</dbReference>
<dbReference type="SUPFAM" id="SSF51261">
    <property type="entry name" value="Duplicated hybrid motif"/>
    <property type="match status" value="1"/>
</dbReference>
<proteinExistence type="predicted"/>
<sequence length="332" mass="36911">MKNKIGLLIILIITFYIGILVGTPFKTEVVDLKQFTDYYEEGEAENGGWEVQADNFYTFTREYSLVGEEGGGVEELPKIDEDAIPEKKIYIVQKGDTLSEIAETHGMGLSVLMANNPGVSANNLKIGQKLTVLTGNGIFYKVGKGDSLNKIAELFKVEIEDIKKINKLDSNVVQIGEVLYIKNPNVNKYLGMRSPNADNRSNLGFIMPIKYTGITSPQGNRFHPVLKRYIYHAGVDLRAHFIPLYASKEGKVTFAGTMNGYGKIIIIQHSGGYETRYGHLDKIGVRKGQYVKTGELIGKTGQSGRVTGPHLHFELRKNGKALNPMKYMPKSK</sequence>
<dbReference type="Gene3D" id="2.70.70.10">
    <property type="entry name" value="Glucose Permease (Domain IIA)"/>
    <property type="match status" value="1"/>
</dbReference>
<dbReference type="RefSeq" id="WP_005883534.1">
    <property type="nucleotide sequence ID" value="NZ_CABMMQ010000001.1"/>
</dbReference>
<organism evidence="4 5">
    <name type="scientific">Fusobacterium mortiferum</name>
    <dbReference type="NCBI Taxonomy" id="850"/>
    <lineage>
        <taxon>Bacteria</taxon>
        <taxon>Fusobacteriati</taxon>
        <taxon>Fusobacteriota</taxon>
        <taxon>Fusobacteriia</taxon>
        <taxon>Fusobacteriales</taxon>
        <taxon>Fusobacteriaceae</taxon>
        <taxon>Fusobacterium</taxon>
    </lineage>
</organism>
<dbReference type="CDD" id="cd12797">
    <property type="entry name" value="M23_peptidase"/>
    <property type="match status" value="1"/>
</dbReference>
<dbReference type="PROSITE" id="PS51782">
    <property type="entry name" value="LYSM"/>
    <property type="match status" value="2"/>
</dbReference>
<dbReference type="Pfam" id="PF01551">
    <property type="entry name" value="Peptidase_M23"/>
    <property type="match status" value="1"/>
</dbReference>
<protein>
    <submittedName>
        <fullName evidence="4">LysM peptidoglycan-binding domain-containing protein</fullName>
    </submittedName>
</protein>
<keyword evidence="2" id="KW-0472">Membrane</keyword>
<evidence type="ECO:0000313" key="4">
    <source>
        <dbReference type="EMBL" id="RHF74191.1"/>
    </source>
</evidence>
<dbReference type="Gene3D" id="3.10.350.10">
    <property type="entry name" value="LysM domain"/>
    <property type="match status" value="2"/>
</dbReference>
<dbReference type="InterPro" id="IPR036779">
    <property type="entry name" value="LysM_dom_sf"/>
</dbReference>
<name>A0A414Q077_FUSMR</name>
<dbReference type="AlphaFoldDB" id="A0A414Q077"/>
<evidence type="ECO:0000313" key="5">
    <source>
        <dbReference type="Proteomes" id="UP000284676"/>
    </source>
</evidence>